<accession>A0A9W8E1B0</accession>
<reference evidence="7" key="1">
    <citation type="submission" date="2022-07" db="EMBL/GenBank/DDBJ databases">
        <title>Phylogenomic reconstructions and comparative analyses of Kickxellomycotina fungi.</title>
        <authorList>
            <person name="Reynolds N.K."/>
            <person name="Stajich J.E."/>
            <person name="Barry K."/>
            <person name="Grigoriev I.V."/>
            <person name="Crous P."/>
            <person name="Smith M.E."/>
        </authorList>
    </citation>
    <scope>NUCLEOTIDE SEQUENCE</scope>
    <source>
        <strain evidence="7">RSA 1196</strain>
    </source>
</reference>
<evidence type="ECO:0000313" key="8">
    <source>
        <dbReference type="Proteomes" id="UP001150925"/>
    </source>
</evidence>
<dbReference type="Pfam" id="PF03661">
    <property type="entry name" value="TMEM33_Pom33"/>
    <property type="match status" value="1"/>
</dbReference>
<dbReference type="Proteomes" id="UP001150925">
    <property type="component" value="Unassembled WGS sequence"/>
</dbReference>
<feature type="non-terminal residue" evidence="7">
    <location>
        <position position="104"/>
    </location>
</feature>
<dbReference type="GO" id="GO:0061024">
    <property type="term" value="P:membrane organization"/>
    <property type="evidence" value="ECO:0007669"/>
    <property type="project" value="TreeGrafter"/>
</dbReference>
<keyword evidence="5 6" id="KW-0472">Membrane</keyword>
<keyword evidence="3 6" id="KW-0812">Transmembrane</keyword>
<evidence type="ECO:0000256" key="5">
    <source>
        <dbReference type="ARBA" id="ARBA00023136"/>
    </source>
</evidence>
<comment type="similarity">
    <text evidence="2">Belongs to the PER33/POM33 family.</text>
</comment>
<evidence type="ECO:0000256" key="2">
    <source>
        <dbReference type="ARBA" id="ARBA00007322"/>
    </source>
</evidence>
<dbReference type="GO" id="GO:0071786">
    <property type="term" value="P:endoplasmic reticulum tubular network organization"/>
    <property type="evidence" value="ECO:0007669"/>
    <property type="project" value="TreeGrafter"/>
</dbReference>
<keyword evidence="8" id="KW-1185">Reference proteome</keyword>
<evidence type="ECO:0000256" key="3">
    <source>
        <dbReference type="ARBA" id="ARBA00022692"/>
    </source>
</evidence>
<sequence length="104" mass="11869">MSSRPTPNPQASRQSLGERLMATAQTIEFVWWLGHILTVVFGMLYVINLLTFSSVSSYYYKAYLGTLLSYALVIYKTHGQPQFNTGFLQRIGSDENVQYFFLAL</sequence>
<protein>
    <submittedName>
        <fullName evidence="7">Transmembrane nucleoporin</fullName>
    </submittedName>
</protein>
<dbReference type="EMBL" id="JANBPY010001091">
    <property type="protein sequence ID" value="KAJ1961663.1"/>
    <property type="molecule type" value="Genomic_DNA"/>
</dbReference>
<organism evidence="7 8">
    <name type="scientific">Dispira parvispora</name>
    <dbReference type="NCBI Taxonomy" id="1520584"/>
    <lineage>
        <taxon>Eukaryota</taxon>
        <taxon>Fungi</taxon>
        <taxon>Fungi incertae sedis</taxon>
        <taxon>Zoopagomycota</taxon>
        <taxon>Kickxellomycotina</taxon>
        <taxon>Dimargaritomycetes</taxon>
        <taxon>Dimargaritales</taxon>
        <taxon>Dimargaritaceae</taxon>
        <taxon>Dispira</taxon>
    </lineage>
</organism>
<dbReference type="InterPro" id="IPR005344">
    <property type="entry name" value="TMEM33/Pom33"/>
</dbReference>
<comment type="caution">
    <text evidence="7">The sequence shown here is derived from an EMBL/GenBank/DDBJ whole genome shotgun (WGS) entry which is preliminary data.</text>
</comment>
<dbReference type="PANTHER" id="PTHR12703:SF4">
    <property type="entry name" value="TRANSMEMBRANE PROTEIN 33"/>
    <property type="match status" value="1"/>
</dbReference>
<name>A0A9W8E1B0_9FUNG</name>
<dbReference type="OrthoDB" id="5581259at2759"/>
<gene>
    <name evidence="7" type="primary">POM33_1</name>
    <name evidence="7" type="ORF">IWQ62_003789</name>
</gene>
<dbReference type="PANTHER" id="PTHR12703">
    <property type="entry name" value="TRANSMEMBRANE PROTEIN 33"/>
    <property type="match status" value="1"/>
</dbReference>
<dbReference type="GO" id="GO:0016020">
    <property type="term" value="C:membrane"/>
    <property type="evidence" value="ECO:0007669"/>
    <property type="project" value="UniProtKB-SubCell"/>
</dbReference>
<dbReference type="AlphaFoldDB" id="A0A9W8E1B0"/>
<proteinExistence type="inferred from homology"/>
<dbReference type="InterPro" id="IPR051645">
    <property type="entry name" value="PER33/POM33_regulator"/>
</dbReference>
<evidence type="ECO:0000256" key="4">
    <source>
        <dbReference type="ARBA" id="ARBA00022989"/>
    </source>
</evidence>
<evidence type="ECO:0000256" key="1">
    <source>
        <dbReference type="ARBA" id="ARBA00004141"/>
    </source>
</evidence>
<comment type="subcellular location">
    <subcellularLocation>
        <location evidence="1">Membrane</location>
        <topology evidence="1">Multi-pass membrane protein</topology>
    </subcellularLocation>
</comment>
<evidence type="ECO:0000256" key="6">
    <source>
        <dbReference type="SAM" id="Phobius"/>
    </source>
</evidence>
<feature type="transmembrane region" description="Helical" evidence="6">
    <location>
        <begin position="29"/>
        <end position="52"/>
    </location>
</feature>
<evidence type="ECO:0000313" key="7">
    <source>
        <dbReference type="EMBL" id="KAJ1961663.1"/>
    </source>
</evidence>
<dbReference type="GO" id="GO:0005783">
    <property type="term" value="C:endoplasmic reticulum"/>
    <property type="evidence" value="ECO:0007669"/>
    <property type="project" value="TreeGrafter"/>
</dbReference>
<keyword evidence="4 6" id="KW-1133">Transmembrane helix</keyword>